<comment type="similarity">
    <text evidence="2">Belongs to the binding-protein-dependent transport system permease family. FecCD subfamily.</text>
</comment>
<keyword evidence="10" id="KW-1185">Reference proteome</keyword>
<dbReference type="EMBL" id="JOKJ01000015">
    <property type="protein sequence ID" value="KEQ06683.1"/>
    <property type="molecule type" value="Genomic_DNA"/>
</dbReference>
<keyword evidence="7 8" id="KW-0472">Membrane</keyword>
<feature type="transmembrane region" description="Helical" evidence="8">
    <location>
        <begin position="125"/>
        <end position="146"/>
    </location>
</feature>
<feature type="transmembrane region" description="Helical" evidence="8">
    <location>
        <begin position="99"/>
        <end position="118"/>
    </location>
</feature>
<dbReference type="GO" id="GO:0022857">
    <property type="term" value="F:transmembrane transporter activity"/>
    <property type="evidence" value="ECO:0007669"/>
    <property type="project" value="InterPro"/>
</dbReference>
<dbReference type="Gene3D" id="1.10.3470.10">
    <property type="entry name" value="ABC transporter involved in vitamin B12 uptake, BtuC"/>
    <property type="match status" value="1"/>
</dbReference>
<dbReference type="OrthoDB" id="9796260at2"/>
<feature type="transmembrane region" description="Helical" evidence="8">
    <location>
        <begin position="70"/>
        <end position="93"/>
    </location>
</feature>
<accession>A0A922NXP1</accession>
<dbReference type="GO" id="GO:0005886">
    <property type="term" value="C:plasma membrane"/>
    <property type="evidence" value="ECO:0007669"/>
    <property type="project" value="UniProtKB-SubCell"/>
</dbReference>
<dbReference type="InterPro" id="IPR000522">
    <property type="entry name" value="ABC_transptr_permease_BtuC"/>
</dbReference>
<evidence type="ECO:0000256" key="6">
    <source>
        <dbReference type="ARBA" id="ARBA00022989"/>
    </source>
</evidence>
<gene>
    <name evidence="9" type="ORF">GV68_06475</name>
</gene>
<dbReference type="AlphaFoldDB" id="A0A922NXP1"/>
<reference evidence="9 10" key="1">
    <citation type="submission" date="2014-06" db="EMBL/GenBank/DDBJ databases">
        <title>Rhizobium pelagicum/R2-400B4.</title>
        <authorList>
            <person name="Kimes N.E."/>
            <person name="Lopez-Perez M."/>
        </authorList>
    </citation>
    <scope>NUCLEOTIDE SEQUENCE [LARGE SCALE GENOMIC DNA]</scope>
    <source>
        <strain evidence="9 10">R2-400B4</strain>
    </source>
</reference>
<name>A0A922NXP1_9HYPH</name>
<feature type="transmembrane region" description="Helical" evidence="8">
    <location>
        <begin position="166"/>
        <end position="189"/>
    </location>
</feature>
<evidence type="ECO:0000256" key="8">
    <source>
        <dbReference type="SAM" id="Phobius"/>
    </source>
</evidence>
<dbReference type="InterPro" id="IPR037294">
    <property type="entry name" value="ABC_BtuC-like"/>
</dbReference>
<dbReference type="GO" id="GO:0033214">
    <property type="term" value="P:siderophore-iron import into cell"/>
    <property type="evidence" value="ECO:0007669"/>
    <property type="project" value="TreeGrafter"/>
</dbReference>
<dbReference type="SUPFAM" id="SSF81345">
    <property type="entry name" value="ABC transporter involved in vitamin B12 uptake, BtuC"/>
    <property type="match status" value="1"/>
</dbReference>
<evidence type="ECO:0000256" key="5">
    <source>
        <dbReference type="ARBA" id="ARBA00022692"/>
    </source>
</evidence>
<comment type="caution">
    <text evidence="9">The sequence shown here is derived from an EMBL/GenBank/DDBJ whole genome shotgun (WGS) entry which is preliminary data.</text>
</comment>
<dbReference type="Pfam" id="PF01032">
    <property type="entry name" value="FecCD"/>
    <property type="match status" value="1"/>
</dbReference>
<keyword evidence="4" id="KW-1003">Cell membrane</keyword>
<feature type="transmembrane region" description="Helical" evidence="8">
    <location>
        <begin position="259"/>
        <end position="279"/>
    </location>
</feature>
<evidence type="ECO:0000313" key="10">
    <source>
        <dbReference type="Proteomes" id="UP000052167"/>
    </source>
</evidence>
<evidence type="ECO:0000256" key="1">
    <source>
        <dbReference type="ARBA" id="ARBA00004651"/>
    </source>
</evidence>
<dbReference type="Proteomes" id="UP000052167">
    <property type="component" value="Unassembled WGS sequence"/>
</dbReference>
<keyword evidence="3" id="KW-0813">Transport</keyword>
<evidence type="ECO:0000256" key="7">
    <source>
        <dbReference type="ARBA" id="ARBA00023136"/>
    </source>
</evidence>
<keyword evidence="6 8" id="KW-1133">Transmembrane helix</keyword>
<evidence type="ECO:0000256" key="3">
    <source>
        <dbReference type="ARBA" id="ARBA00022448"/>
    </source>
</evidence>
<feature type="transmembrane region" description="Helical" evidence="8">
    <location>
        <begin position="37"/>
        <end position="58"/>
    </location>
</feature>
<dbReference type="PANTHER" id="PTHR30472:SF19">
    <property type="entry name" value="PETROBACTIN IMPORT SYSTEM PERMEASE PROTEIN YCLO"/>
    <property type="match status" value="1"/>
</dbReference>
<proteinExistence type="inferred from homology"/>
<protein>
    <submittedName>
        <fullName evidence="9">Enterobactin ABC transporter permease</fullName>
    </submittedName>
</protein>
<comment type="subcellular location">
    <subcellularLocation>
        <location evidence="1">Cell membrane</location>
        <topology evidence="1">Multi-pass membrane protein</topology>
    </subcellularLocation>
</comment>
<dbReference type="PANTHER" id="PTHR30472">
    <property type="entry name" value="FERRIC ENTEROBACTIN TRANSPORT SYSTEM PERMEASE PROTEIN"/>
    <property type="match status" value="1"/>
</dbReference>
<evidence type="ECO:0000313" key="9">
    <source>
        <dbReference type="EMBL" id="KEQ06683.1"/>
    </source>
</evidence>
<feature type="transmembrane region" description="Helical" evidence="8">
    <location>
        <begin position="285"/>
        <end position="306"/>
    </location>
</feature>
<keyword evidence="5 8" id="KW-0812">Transmembrane</keyword>
<evidence type="ECO:0000256" key="4">
    <source>
        <dbReference type="ARBA" id="ARBA00022475"/>
    </source>
</evidence>
<dbReference type="RefSeq" id="WP_037167641.1">
    <property type="nucleotide sequence ID" value="NZ_JOKI01000018.1"/>
</dbReference>
<sequence>MVLSLMALAAVVCVVAFMTWGSRGNWSFVLPFRGTKLLALVLVAYAIAVSTVLFQTITNNRILTPAIMGFDWLYMLLQTLLVFGLGAATTSAIDPRWMFLIEVGTMTGFSLILYRFLFSGGVRDLHLLILIGVVFGTLFRSLSGFLQRLIDPNDFVVLQDRLFASFNTIDASLLLVSAVLVGLASLGALKIFHTLDVMALGRETAISLGVDHRRITMIVLILVTVLVSVSAALVGPVTFFGLLVANLAYILMPSAKHRYVLPAAVLLAIICLVGGQTVLERLFGFDTALSIIIEFAGGLFFILYLLKGASR</sequence>
<evidence type="ECO:0000256" key="2">
    <source>
        <dbReference type="ARBA" id="ARBA00007935"/>
    </source>
</evidence>
<organism evidence="9 10">
    <name type="scientific">Pseudorhizobium pelagicum</name>
    <dbReference type="NCBI Taxonomy" id="1509405"/>
    <lineage>
        <taxon>Bacteria</taxon>
        <taxon>Pseudomonadati</taxon>
        <taxon>Pseudomonadota</taxon>
        <taxon>Alphaproteobacteria</taxon>
        <taxon>Hyphomicrobiales</taxon>
        <taxon>Rhizobiaceae</taxon>
        <taxon>Rhizobium/Agrobacterium group</taxon>
        <taxon>Pseudorhizobium</taxon>
    </lineage>
</organism>